<evidence type="ECO:0000313" key="1">
    <source>
        <dbReference type="EMBL" id="CUV47941.1"/>
    </source>
</evidence>
<name>A0A0S4WMT3_RALSL</name>
<organism evidence="1">
    <name type="scientific">Ralstonia solanacearum</name>
    <name type="common">Pseudomonas solanacearum</name>
    <dbReference type="NCBI Taxonomy" id="305"/>
    <lineage>
        <taxon>Bacteria</taxon>
        <taxon>Pseudomonadati</taxon>
        <taxon>Pseudomonadota</taxon>
        <taxon>Betaproteobacteria</taxon>
        <taxon>Burkholderiales</taxon>
        <taxon>Burkholderiaceae</taxon>
        <taxon>Ralstonia</taxon>
        <taxon>Ralstonia solanacearum species complex</taxon>
    </lineage>
</organism>
<accession>A0A0S4WMT3</accession>
<dbReference type="EMBL" id="LN899827">
    <property type="protein sequence ID" value="CUV47941.1"/>
    <property type="molecule type" value="Genomic_DNA"/>
</dbReference>
<sequence length="55" mass="6052">MYPASRESAAFGSKAMMGYARSVPNKWVGHEGRFFVPGLPNAVALFRHQVQASKL</sequence>
<gene>
    <name evidence="1" type="ORF">TO10_v1_1250006</name>
</gene>
<proteinExistence type="predicted"/>
<dbReference type="AlphaFoldDB" id="A0A0S4WMT3"/>
<reference evidence="1" key="1">
    <citation type="submission" date="2015-10" db="EMBL/GenBank/DDBJ databases">
        <authorList>
            <person name="Gilbert D.G."/>
        </authorList>
    </citation>
    <scope>NUCLEOTIDE SEQUENCE</scope>
    <source>
        <strain evidence="1">Phyl III-seqv23</strain>
    </source>
</reference>
<protein>
    <submittedName>
        <fullName evidence="1">Uncharacterized protein</fullName>
    </submittedName>
</protein>